<feature type="transmembrane region" description="Helical" evidence="1">
    <location>
        <begin position="141"/>
        <end position="161"/>
    </location>
</feature>
<dbReference type="NCBIfam" id="TIGR00254">
    <property type="entry name" value="GGDEF"/>
    <property type="match status" value="1"/>
</dbReference>
<gene>
    <name evidence="3" type="ORF">MHEL_46730</name>
</gene>
<dbReference type="InterPro" id="IPR029787">
    <property type="entry name" value="Nucleotide_cyclase"/>
</dbReference>
<dbReference type="Pfam" id="PF00990">
    <property type="entry name" value="GGDEF"/>
    <property type="match status" value="1"/>
</dbReference>
<dbReference type="EMBL" id="AP022596">
    <property type="protein sequence ID" value="BBY66430.1"/>
    <property type="molecule type" value="Genomic_DNA"/>
</dbReference>
<proteinExistence type="predicted"/>
<reference evidence="3 4" key="1">
    <citation type="journal article" date="2019" name="Emerg. Microbes Infect.">
        <title>Comprehensive subspecies identification of 175 nontuberculous mycobacteria species based on 7547 genomic profiles.</title>
        <authorList>
            <person name="Matsumoto Y."/>
            <person name="Kinjo T."/>
            <person name="Motooka D."/>
            <person name="Nabeya D."/>
            <person name="Jung N."/>
            <person name="Uechi K."/>
            <person name="Horii T."/>
            <person name="Iida T."/>
            <person name="Fujita J."/>
            <person name="Nakamura S."/>
        </authorList>
    </citation>
    <scope>NUCLEOTIDE SEQUENCE [LARGE SCALE GENOMIC DNA]</scope>
    <source>
        <strain evidence="3 4">JCM 30396</strain>
    </source>
</reference>
<dbReference type="InterPro" id="IPR000160">
    <property type="entry name" value="GGDEF_dom"/>
</dbReference>
<dbReference type="Gene3D" id="3.30.70.270">
    <property type="match status" value="1"/>
</dbReference>
<evidence type="ECO:0000313" key="4">
    <source>
        <dbReference type="Proteomes" id="UP000467148"/>
    </source>
</evidence>
<feature type="transmembrane region" description="Helical" evidence="1">
    <location>
        <begin position="70"/>
        <end position="90"/>
    </location>
</feature>
<dbReference type="SMART" id="SM00267">
    <property type="entry name" value="GGDEF"/>
    <property type="match status" value="1"/>
</dbReference>
<dbReference type="Proteomes" id="UP000467148">
    <property type="component" value="Chromosome"/>
</dbReference>
<dbReference type="AlphaFoldDB" id="A0A7I7TBS2"/>
<dbReference type="PANTHER" id="PTHR45138">
    <property type="entry name" value="REGULATORY COMPONENTS OF SENSORY TRANSDUCTION SYSTEM"/>
    <property type="match status" value="1"/>
</dbReference>
<evidence type="ECO:0000259" key="2">
    <source>
        <dbReference type="PROSITE" id="PS50887"/>
    </source>
</evidence>
<dbReference type="InterPro" id="IPR050469">
    <property type="entry name" value="Diguanylate_Cyclase"/>
</dbReference>
<keyword evidence="4" id="KW-1185">Reference proteome</keyword>
<feature type="transmembrane region" description="Helical" evidence="1">
    <location>
        <begin position="97"/>
        <end position="121"/>
    </location>
</feature>
<keyword evidence="1" id="KW-0472">Membrane</keyword>
<feature type="transmembrane region" description="Helical" evidence="1">
    <location>
        <begin position="173"/>
        <end position="194"/>
    </location>
</feature>
<keyword evidence="1" id="KW-0812">Transmembrane</keyword>
<sequence length="369" mass="38795">MRKDVGMAASIRQWWRQPDQYNWLSEYLVSRQLQRFTRVMIASIAAILGLVPIVMLFSPSGPQGELHRSAAIMISVVCVGGACIWVAGWPSQRQSTLFALGGNACVTLACLIAGSPVTGLLACTTFAPLAGYVALFHSSRLLAATLANAALATAIAAARVADDGDIALAAGHVVGVAIAVLAVPFAGQVLLHLLTLDALMSHTDPLTGLRNRRGYYQLAARLVAAADRSESRWLAVIMIDLDGFKQINDRHGHGFGDAVLIAVADNLRRASAMNSVVARLGGEEFLIAELTEPGDPTASAERLRAAVAAAPGGVTASVGMATLDLTDIDERPVATTIAKLADTADAAMYEAKRAGGNQVRYRTAMGNHS</sequence>
<feature type="domain" description="GGDEF" evidence="2">
    <location>
        <begin position="232"/>
        <end position="364"/>
    </location>
</feature>
<dbReference type="PANTHER" id="PTHR45138:SF9">
    <property type="entry name" value="DIGUANYLATE CYCLASE DGCM-RELATED"/>
    <property type="match status" value="1"/>
</dbReference>
<protein>
    <recommendedName>
        <fullName evidence="2">GGDEF domain-containing protein</fullName>
    </recommendedName>
</protein>
<evidence type="ECO:0000256" key="1">
    <source>
        <dbReference type="SAM" id="Phobius"/>
    </source>
</evidence>
<accession>A0A7I7TBS2</accession>
<keyword evidence="1" id="KW-1133">Transmembrane helix</keyword>
<dbReference type="InterPro" id="IPR043128">
    <property type="entry name" value="Rev_trsase/Diguanyl_cyclase"/>
</dbReference>
<dbReference type="PROSITE" id="PS50887">
    <property type="entry name" value="GGDEF"/>
    <property type="match status" value="1"/>
</dbReference>
<dbReference type="KEGG" id="mhev:MHEL_46730"/>
<name>A0A7I7TBS2_9MYCO</name>
<dbReference type="CDD" id="cd01949">
    <property type="entry name" value="GGDEF"/>
    <property type="match status" value="1"/>
</dbReference>
<organism evidence="3 4">
    <name type="scientific">Mycolicibacterium helvum</name>
    <dbReference type="NCBI Taxonomy" id="1534349"/>
    <lineage>
        <taxon>Bacteria</taxon>
        <taxon>Bacillati</taxon>
        <taxon>Actinomycetota</taxon>
        <taxon>Actinomycetes</taxon>
        <taxon>Mycobacteriales</taxon>
        <taxon>Mycobacteriaceae</taxon>
        <taxon>Mycolicibacterium</taxon>
    </lineage>
</organism>
<evidence type="ECO:0000313" key="3">
    <source>
        <dbReference type="EMBL" id="BBY66430.1"/>
    </source>
</evidence>
<dbReference type="SUPFAM" id="SSF55073">
    <property type="entry name" value="Nucleotide cyclase"/>
    <property type="match status" value="1"/>
</dbReference>
<dbReference type="GO" id="GO:0052621">
    <property type="term" value="F:diguanylate cyclase activity"/>
    <property type="evidence" value="ECO:0007669"/>
    <property type="project" value="TreeGrafter"/>
</dbReference>
<feature type="transmembrane region" description="Helical" evidence="1">
    <location>
        <begin position="39"/>
        <end position="58"/>
    </location>
</feature>